<keyword evidence="1" id="KW-0472">Membrane</keyword>
<dbReference type="EMBL" id="AOIN01000086">
    <property type="protein sequence ID" value="ELY96151.1"/>
    <property type="molecule type" value="Genomic_DNA"/>
</dbReference>
<evidence type="ECO:0000256" key="1">
    <source>
        <dbReference type="SAM" id="Phobius"/>
    </source>
</evidence>
<proteinExistence type="predicted"/>
<organism evidence="2 3">
    <name type="scientific">Natrialba chahannaoensis JCM 10990</name>
    <dbReference type="NCBI Taxonomy" id="1227492"/>
    <lineage>
        <taxon>Archaea</taxon>
        <taxon>Methanobacteriati</taxon>
        <taxon>Methanobacteriota</taxon>
        <taxon>Stenosarchaea group</taxon>
        <taxon>Halobacteria</taxon>
        <taxon>Halobacteriales</taxon>
        <taxon>Natrialbaceae</taxon>
        <taxon>Natrialba</taxon>
    </lineage>
</organism>
<feature type="transmembrane region" description="Helical" evidence="1">
    <location>
        <begin position="7"/>
        <end position="26"/>
    </location>
</feature>
<dbReference type="STRING" id="1227492.C482_16303"/>
<sequence length="95" mass="10417">MQGSGHSIVRTVSASLAAAGPVIFGVIGDNGYFDQEDIALAVTMAVVIALTFWIPVNQTLRPPTVDRTPIRTVLLTRTSDFPYRRSYDICCCRIE</sequence>
<dbReference type="AlphaFoldDB" id="M0ACN4"/>
<evidence type="ECO:0000313" key="2">
    <source>
        <dbReference type="EMBL" id="ELY96151.1"/>
    </source>
</evidence>
<name>M0ACN4_9EURY</name>
<dbReference type="Proteomes" id="UP000011693">
    <property type="component" value="Unassembled WGS sequence"/>
</dbReference>
<keyword evidence="3" id="KW-1185">Reference proteome</keyword>
<protein>
    <submittedName>
        <fullName evidence="2">Major facilitator superfamily protein</fullName>
    </submittedName>
</protein>
<feature type="transmembrane region" description="Helical" evidence="1">
    <location>
        <begin position="38"/>
        <end position="56"/>
    </location>
</feature>
<keyword evidence="1" id="KW-0812">Transmembrane</keyword>
<keyword evidence="1" id="KW-1133">Transmembrane helix</keyword>
<gene>
    <name evidence="2" type="ORF">C482_16303</name>
</gene>
<reference evidence="2 3" key="1">
    <citation type="journal article" date="2014" name="PLoS Genet.">
        <title>Phylogenetically driven sequencing of extremely halophilic archaea reveals strategies for static and dynamic osmo-response.</title>
        <authorList>
            <person name="Becker E.A."/>
            <person name="Seitzer P.M."/>
            <person name="Tritt A."/>
            <person name="Larsen D."/>
            <person name="Krusor M."/>
            <person name="Yao A.I."/>
            <person name="Wu D."/>
            <person name="Madern D."/>
            <person name="Eisen J.A."/>
            <person name="Darling A.E."/>
            <person name="Facciotti M.T."/>
        </authorList>
    </citation>
    <scope>NUCLEOTIDE SEQUENCE [LARGE SCALE GENOMIC DNA]</scope>
    <source>
        <strain evidence="2 3">JCM 10990</strain>
    </source>
</reference>
<evidence type="ECO:0000313" key="3">
    <source>
        <dbReference type="Proteomes" id="UP000011693"/>
    </source>
</evidence>
<comment type="caution">
    <text evidence="2">The sequence shown here is derived from an EMBL/GenBank/DDBJ whole genome shotgun (WGS) entry which is preliminary data.</text>
</comment>
<accession>M0ACN4</accession>